<gene>
    <name evidence="3" type="ORF">C7383_104229</name>
</gene>
<feature type="domain" description="Alpha-rhamnosidase-like N-terminal" evidence="2">
    <location>
        <begin position="94"/>
        <end position="229"/>
    </location>
</feature>
<reference evidence="3 4" key="1">
    <citation type="submission" date="2018-05" db="EMBL/GenBank/DDBJ databases">
        <authorList>
            <person name="Goeker M."/>
            <person name="Huntemann M."/>
            <person name="Clum A."/>
            <person name="Pillay M."/>
            <person name="Palaniappan K."/>
            <person name="Varghese N."/>
            <person name="Mikhailova N."/>
            <person name="Stamatis D."/>
            <person name="Reddy T."/>
            <person name="Daum C."/>
            <person name="Shapiro N."/>
            <person name="Ivanova N."/>
            <person name="Kyrpides N."/>
            <person name="Woyke T."/>
        </authorList>
    </citation>
    <scope>NUCLEOTIDE SEQUENCE [LARGE SCALE GENOMIC DNA]</scope>
    <source>
        <strain evidence="3 4">DSM 26524</strain>
    </source>
</reference>
<dbReference type="InterPro" id="IPR008928">
    <property type="entry name" value="6-hairpin_glycosidase_sf"/>
</dbReference>
<evidence type="ECO:0000313" key="4">
    <source>
        <dbReference type="Proteomes" id="UP000245412"/>
    </source>
</evidence>
<dbReference type="PANTHER" id="PTHR34987:SF6">
    <property type="entry name" value="ALPHA-L-RHAMNOSIDASE SIX-HAIRPIN GLYCOSIDASE DOMAIN-CONTAINING PROTEIN"/>
    <property type="match status" value="1"/>
</dbReference>
<dbReference type="Gene3D" id="2.60.420.10">
    <property type="entry name" value="Maltose phosphorylase, domain 3"/>
    <property type="match status" value="1"/>
</dbReference>
<dbReference type="InterPro" id="IPR048932">
    <property type="entry name" value="Rhamnosid-like_N_bacteroidetes"/>
</dbReference>
<dbReference type="AlphaFoldDB" id="A0AB73T6C7"/>
<dbReference type="EMBL" id="QGGY01000004">
    <property type="protein sequence ID" value="PWJ76783.1"/>
    <property type="molecule type" value="Genomic_DNA"/>
</dbReference>
<evidence type="ECO:0000259" key="1">
    <source>
        <dbReference type="Pfam" id="PF17389"/>
    </source>
</evidence>
<comment type="caution">
    <text evidence="3">The sequence shown here is derived from an EMBL/GenBank/DDBJ whole genome shotgun (WGS) entry which is preliminary data.</text>
</comment>
<protein>
    <submittedName>
        <fullName evidence="3">Alpha-L-rhamnosidase-like protein</fullName>
    </submittedName>
</protein>
<evidence type="ECO:0000313" key="3">
    <source>
        <dbReference type="EMBL" id="PWJ76783.1"/>
    </source>
</evidence>
<dbReference type="RefSeq" id="WP_109625922.1">
    <property type="nucleotide sequence ID" value="NZ_JANKBI010000019.1"/>
</dbReference>
<dbReference type="InterPro" id="IPR012341">
    <property type="entry name" value="6hp_glycosidase-like_sf"/>
</dbReference>
<dbReference type="Pfam" id="PF17389">
    <property type="entry name" value="Bac_rhamnosid6H"/>
    <property type="match status" value="1"/>
</dbReference>
<evidence type="ECO:0000259" key="2">
    <source>
        <dbReference type="Pfam" id="PF21209"/>
    </source>
</evidence>
<dbReference type="PANTHER" id="PTHR34987">
    <property type="entry name" value="C, PUTATIVE (AFU_ORTHOLOGUE AFUA_3G02880)-RELATED"/>
    <property type="match status" value="1"/>
</dbReference>
<dbReference type="Pfam" id="PF21209">
    <property type="entry name" value="Bac_rhamnosid-like_N"/>
    <property type="match status" value="1"/>
</dbReference>
<keyword evidence="4" id="KW-1185">Reference proteome</keyword>
<dbReference type="Gene3D" id="2.60.120.260">
    <property type="entry name" value="Galactose-binding domain-like"/>
    <property type="match status" value="2"/>
</dbReference>
<dbReference type="SUPFAM" id="SSF48208">
    <property type="entry name" value="Six-hairpin glycosidases"/>
    <property type="match status" value="1"/>
</dbReference>
<dbReference type="Proteomes" id="UP000245412">
    <property type="component" value="Unassembled WGS sequence"/>
</dbReference>
<organism evidence="3 4">
    <name type="scientific">Murimonas intestini</name>
    <dbReference type="NCBI Taxonomy" id="1337051"/>
    <lineage>
        <taxon>Bacteria</taxon>
        <taxon>Bacillati</taxon>
        <taxon>Bacillota</taxon>
        <taxon>Clostridia</taxon>
        <taxon>Lachnospirales</taxon>
        <taxon>Lachnospiraceae</taxon>
        <taxon>Murimonas</taxon>
    </lineage>
</organism>
<dbReference type="GO" id="GO:0005975">
    <property type="term" value="P:carbohydrate metabolic process"/>
    <property type="evidence" value="ECO:0007669"/>
    <property type="project" value="InterPro"/>
</dbReference>
<dbReference type="Gene3D" id="1.50.10.10">
    <property type="match status" value="1"/>
</dbReference>
<feature type="domain" description="Alpha-L-rhamnosidase six-hairpin glycosidase" evidence="1">
    <location>
        <begin position="284"/>
        <end position="612"/>
    </location>
</feature>
<proteinExistence type="predicted"/>
<name>A0AB73T6C7_9FIRM</name>
<accession>A0AB73T6C7</accession>
<dbReference type="InterPro" id="IPR035396">
    <property type="entry name" value="Bac_rhamnosid6H"/>
</dbReference>
<sequence length="696" mass="81123">MANWIWYPGDFEIYHGMKQNYDREERGFFWPAYWHMSDWRHHLRFRAVFCLERQEVIRVAAKGRGYVNVKYRQTPPPWMKQDEEYWSETKYPIGKDIVCQPGDMMVEAVVGNMEGLPCICVTGDTIVSDGTWLVWDFASEEVSAGWNGMYVRPEQNPMEFEYTSQVLQPKEVGEVNGGLLFDFGREVTAETVITFPEDVRDVTLCYGESRQEALDTEFCYLKQELKAGQPGPDGGEMEELFGRFETEGTYHTRLRAFRYIFVPGTEAASGLQIRADHKFVDFPRRSSFTCGDERINKIWEVSEETFRLASGIFFLDGIKRDRWIWSGDAYQSYFINRYVSFDKEICKRTILALKGNDPVVQHINTILDYSMYWVISLEDYFEMTGDDAFLKMIYPKMESMMNYLMEQLDENGFIYGRPGDWVYIDWADLDKEGTLCAEQMLLARSYQAAARVREILGIDGQEYLERFQKLKKNICTYFWDEEKGAYIDSYVSGRRHVTRHANIFAVLFGYTDDDETESIVKNVLLNDEVDAITTPYFKFYELEVLASLGYFDRVMETMKDYWGGMLDRGADTFWEEFKPDQPEEEQYSMYGDKYGKSLCHAWGASPIYLIGRYFMGVRPVTPAYASFEVKPQLGQFERFECTFPVGEGSVWMRYENGILKVKADRPGGVLKAGQDSYELEADKELVIVEERGSDQR</sequence>